<dbReference type="Gene3D" id="1.10.238.10">
    <property type="entry name" value="EF-hand"/>
    <property type="match status" value="1"/>
</dbReference>
<feature type="domain" description="EF-hand" evidence="7">
    <location>
        <begin position="242"/>
        <end position="277"/>
    </location>
</feature>
<dbReference type="InterPro" id="IPR018247">
    <property type="entry name" value="EF_Hand_1_Ca_BS"/>
</dbReference>
<evidence type="ECO:0000256" key="6">
    <source>
        <dbReference type="SAM" id="MobiDB-lite"/>
    </source>
</evidence>
<evidence type="ECO:0000313" key="8">
    <source>
        <dbReference type="EMBL" id="KAH3669194.1"/>
    </source>
</evidence>
<evidence type="ECO:0000256" key="5">
    <source>
        <dbReference type="ARBA" id="ARBA00022837"/>
    </source>
</evidence>
<dbReference type="SMART" id="SM00054">
    <property type="entry name" value="EFh"/>
    <property type="match status" value="3"/>
</dbReference>
<comment type="caution">
    <text evidence="8">The sequence shown here is derived from an EMBL/GenBank/DDBJ whole genome shotgun (WGS) entry which is preliminary data.</text>
</comment>
<accession>A0A9P8PDC0</accession>
<dbReference type="CDD" id="cd16180">
    <property type="entry name" value="EFh_PEF_Group_I"/>
    <property type="match status" value="1"/>
</dbReference>
<dbReference type="GO" id="GO:0005737">
    <property type="term" value="C:cytoplasm"/>
    <property type="evidence" value="ECO:0007669"/>
    <property type="project" value="UniProtKB-SubCell"/>
</dbReference>
<dbReference type="AlphaFoldDB" id="A0A9P8PDC0"/>
<gene>
    <name evidence="8" type="ORF">WICMUC_005033</name>
</gene>
<keyword evidence="9" id="KW-1185">Reference proteome</keyword>
<feature type="region of interest" description="Disordered" evidence="6">
    <location>
        <begin position="142"/>
        <end position="163"/>
    </location>
</feature>
<dbReference type="SUPFAM" id="SSF47473">
    <property type="entry name" value="EF-hand"/>
    <property type="match status" value="1"/>
</dbReference>
<dbReference type="PANTHER" id="PTHR46212">
    <property type="entry name" value="PEFLIN"/>
    <property type="match status" value="1"/>
</dbReference>
<dbReference type="EMBL" id="JAEUBF010001336">
    <property type="protein sequence ID" value="KAH3669194.1"/>
    <property type="molecule type" value="Genomic_DNA"/>
</dbReference>
<evidence type="ECO:0000256" key="1">
    <source>
        <dbReference type="ARBA" id="ARBA00004496"/>
    </source>
</evidence>
<reference evidence="8" key="1">
    <citation type="journal article" date="2021" name="Open Biol.">
        <title>Shared evolutionary footprints suggest mitochondrial oxidative damage underlies multiple complex I losses in fungi.</title>
        <authorList>
            <person name="Schikora-Tamarit M.A."/>
            <person name="Marcet-Houben M."/>
            <person name="Nosek J."/>
            <person name="Gabaldon T."/>
        </authorList>
    </citation>
    <scope>NUCLEOTIDE SEQUENCE</scope>
    <source>
        <strain evidence="8">CBS6341</strain>
    </source>
</reference>
<dbReference type="Pfam" id="PF13499">
    <property type="entry name" value="EF-hand_7"/>
    <property type="match status" value="1"/>
</dbReference>
<dbReference type="OrthoDB" id="186625at2759"/>
<feature type="compositionally biased region" description="Low complexity" evidence="6">
    <location>
        <begin position="41"/>
        <end position="68"/>
    </location>
</feature>
<feature type="compositionally biased region" description="Polar residues" evidence="6">
    <location>
        <begin position="21"/>
        <end position="36"/>
    </location>
</feature>
<evidence type="ECO:0000256" key="4">
    <source>
        <dbReference type="ARBA" id="ARBA00022737"/>
    </source>
</evidence>
<dbReference type="PROSITE" id="PS50222">
    <property type="entry name" value="EF_HAND_2"/>
    <property type="match status" value="2"/>
</dbReference>
<organism evidence="8 9">
    <name type="scientific">Wickerhamomyces mucosus</name>
    <dbReference type="NCBI Taxonomy" id="1378264"/>
    <lineage>
        <taxon>Eukaryota</taxon>
        <taxon>Fungi</taxon>
        <taxon>Dikarya</taxon>
        <taxon>Ascomycota</taxon>
        <taxon>Saccharomycotina</taxon>
        <taxon>Saccharomycetes</taxon>
        <taxon>Phaffomycetales</taxon>
        <taxon>Wickerhamomycetaceae</taxon>
        <taxon>Wickerhamomyces</taxon>
    </lineage>
</organism>
<name>A0A9P8PDC0_9ASCO</name>
<evidence type="ECO:0000259" key="7">
    <source>
        <dbReference type="PROSITE" id="PS50222"/>
    </source>
</evidence>
<feature type="compositionally biased region" description="Polar residues" evidence="6">
    <location>
        <begin position="153"/>
        <end position="163"/>
    </location>
</feature>
<evidence type="ECO:0000256" key="3">
    <source>
        <dbReference type="ARBA" id="ARBA00022723"/>
    </source>
</evidence>
<feature type="compositionally biased region" description="Polar residues" evidence="6">
    <location>
        <begin position="69"/>
        <end position="79"/>
    </location>
</feature>
<dbReference type="GO" id="GO:0005509">
    <property type="term" value="F:calcium ion binding"/>
    <property type="evidence" value="ECO:0007669"/>
    <property type="project" value="InterPro"/>
</dbReference>
<dbReference type="PROSITE" id="PS00018">
    <property type="entry name" value="EF_HAND_1"/>
    <property type="match status" value="1"/>
</dbReference>
<comment type="subcellular location">
    <subcellularLocation>
        <location evidence="1">Cytoplasm</location>
    </subcellularLocation>
</comment>
<feature type="compositionally biased region" description="Polar residues" evidence="6">
    <location>
        <begin position="90"/>
        <end position="124"/>
    </location>
</feature>
<feature type="domain" description="EF-hand" evidence="7">
    <location>
        <begin position="175"/>
        <end position="210"/>
    </location>
</feature>
<keyword evidence="2" id="KW-0963">Cytoplasm</keyword>
<protein>
    <recommendedName>
        <fullName evidence="7">EF-hand domain-containing protein</fullName>
    </recommendedName>
</protein>
<dbReference type="PANTHER" id="PTHR46212:SF3">
    <property type="entry name" value="GH27120P"/>
    <property type="match status" value="1"/>
</dbReference>
<keyword evidence="4" id="KW-0677">Repeat</keyword>
<dbReference type="InterPro" id="IPR011992">
    <property type="entry name" value="EF-hand-dom_pair"/>
</dbReference>
<dbReference type="GO" id="GO:0048306">
    <property type="term" value="F:calcium-dependent protein binding"/>
    <property type="evidence" value="ECO:0007669"/>
    <property type="project" value="UniProtKB-ARBA"/>
</dbReference>
<reference evidence="8" key="2">
    <citation type="submission" date="2021-01" db="EMBL/GenBank/DDBJ databases">
        <authorList>
            <person name="Schikora-Tamarit M.A."/>
        </authorList>
    </citation>
    <scope>NUCLEOTIDE SEQUENCE</scope>
    <source>
        <strain evidence="8">CBS6341</strain>
    </source>
</reference>
<evidence type="ECO:0000256" key="2">
    <source>
        <dbReference type="ARBA" id="ARBA00022490"/>
    </source>
</evidence>
<dbReference type="InterPro" id="IPR002048">
    <property type="entry name" value="EF_hand_dom"/>
</dbReference>
<proteinExistence type="predicted"/>
<dbReference type="Proteomes" id="UP000769528">
    <property type="component" value="Unassembled WGS sequence"/>
</dbReference>
<keyword evidence="3" id="KW-0479">Metal-binding</keyword>
<evidence type="ECO:0000313" key="9">
    <source>
        <dbReference type="Proteomes" id="UP000769528"/>
    </source>
</evidence>
<dbReference type="InterPro" id="IPR051426">
    <property type="entry name" value="Peflin/Sorcin_CaBP"/>
</dbReference>
<sequence length="346" mass="39518">MGGDELTHFPTPTEAFGVRSQVPQRRAPSTVSSQSAPGHLQQQQQRQQQQQQQQQQSQQSQQQLYQQQHNQNAYNQPTSRLGPPLHPMQSVGQYRSSGNLPSQKLGSQPNSVNPSPQVPQNRNFSHPVHSYNVETANPSIYNSGGPNFPNARPSPQTLNTQHSSLQSASVDPALALERQLRDVFDRLDRNRDGKLNEEELSAALVNYDGTQFKPTTVKLMIRLFDTDFSGGIEFREFYHLWNYISHWKKAFQRYDIDQNSRISFGEYQSALENFGYRLPTDVALFVFQKFGQVVPNKPMSLGFDMFVESLIWLLRCTNIFKKFDSQGNGVATIKFQDFVHEFISFL</sequence>
<keyword evidence="5" id="KW-0106">Calcium</keyword>
<feature type="region of interest" description="Disordered" evidence="6">
    <location>
        <begin position="1"/>
        <end position="129"/>
    </location>
</feature>